<name>A0A948TCA8_9BACT</name>
<dbReference type="PANTHER" id="PTHR37832:SF1">
    <property type="entry name" value="STRESS-RESPONSE A_B BARREL DOMAIN-CONTAINING PROTEIN"/>
    <property type="match status" value="1"/>
</dbReference>
<evidence type="ECO:0000313" key="3">
    <source>
        <dbReference type="Proteomes" id="UP000783796"/>
    </source>
</evidence>
<dbReference type="SUPFAM" id="SSF54909">
    <property type="entry name" value="Dimeric alpha+beta barrel"/>
    <property type="match status" value="1"/>
</dbReference>
<evidence type="ECO:0000259" key="1">
    <source>
        <dbReference type="PROSITE" id="PS51502"/>
    </source>
</evidence>
<dbReference type="Proteomes" id="UP000783796">
    <property type="component" value="Unassembled WGS sequence"/>
</dbReference>
<comment type="caution">
    <text evidence="2">The sequence shown here is derived from an EMBL/GenBank/DDBJ whole genome shotgun (WGS) entry which is preliminary data.</text>
</comment>
<accession>A0A948TCA8</accession>
<reference evidence="2" key="2">
    <citation type="submission" date="2021-04" db="EMBL/GenBank/DDBJ databases">
        <authorList>
            <person name="Gilroy R."/>
        </authorList>
    </citation>
    <scope>NUCLEOTIDE SEQUENCE</scope>
    <source>
        <strain evidence="2">G4-2901</strain>
    </source>
</reference>
<dbReference type="PANTHER" id="PTHR37832">
    <property type="entry name" value="BLL2683 PROTEIN"/>
    <property type="match status" value="1"/>
</dbReference>
<reference evidence="2" key="1">
    <citation type="journal article" date="2021" name="PeerJ">
        <title>Extensive microbial diversity within the chicken gut microbiome revealed by metagenomics and culture.</title>
        <authorList>
            <person name="Gilroy R."/>
            <person name="Ravi A."/>
            <person name="Getino M."/>
            <person name="Pursley I."/>
            <person name="Horton D.L."/>
            <person name="Alikhan N.F."/>
            <person name="Baker D."/>
            <person name="Gharbi K."/>
            <person name="Hall N."/>
            <person name="Watson M."/>
            <person name="Adriaenssens E.M."/>
            <person name="Foster-Nyarko E."/>
            <person name="Jarju S."/>
            <person name="Secka A."/>
            <person name="Antonio M."/>
            <person name="Oren A."/>
            <person name="Chaudhuri R.R."/>
            <person name="La Ragione R."/>
            <person name="Hildebrand F."/>
            <person name="Pallen M.J."/>
        </authorList>
    </citation>
    <scope>NUCLEOTIDE SEQUENCE</scope>
    <source>
        <strain evidence="2">G4-2901</strain>
    </source>
</reference>
<dbReference type="Pfam" id="PF07876">
    <property type="entry name" value="Dabb"/>
    <property type="match status" value="1"/>
</dbReference>
<sequence>MVKHIVMFKLKESLSENEKIEIMNNFKSAIEALPQTIKFIKDIHVGLNINPSEKWDICLDSTFDSLDDVKAYSVHPDHVAAAGIIKDAKEDRACVDFEI</sequence>
<evidence type="ECO:0000313" key="2">
    <source>
        <dbReference type="EMBL" id="MBU3838356.1"/>
    </source>
</evidence>
<dbReference type="PROSITE" id="PS51502">
    <property type="entry name" value="S_R_A_B_BARREL"/>
    <property type="match status" value="1"/>
</dbReference>
<dbReference type="InterPro" id="IPR011008">
    <property type="entry name" value="Dimeric_a/b-barrel"/>
</dbReference>
<dbReference type="SMART" id="SM00886">
    <property type="entry name" value="Dabb"/>
    <property type="match status" value="1"/>
</dbReference>
<protein>
    <submittedName>
        <fullName evidence="2">Dabb family protein</fullName>
    </submittedName>
</protein>
<dbReference type="AlphaFoldDB" id="A0A948TCA8"/>
<feature type="domain" description="Stress-response A/B barrel" evidence="1">
    <location>
        <begin position="2"/>
        <end position="97"/>
    </location>
</feature>
<proteinExistence type="predicted"/>
<gene>
    <name evidence="2" type="ORF">H9777_08615</name>
</gene>
<dbReference type="EMBL" id="JAHLFW010000073">
    <property type="protein sequence ID" value="MBU3838356.1"/>
    <property type="molecule type" value="Genomic_DNA"/>
</dbReference>
<organism evidence="2 3">
    <name type="scientific">Candidatus Phocaeicola faecigallinarum</name>
    <dbReference type="NCBI Taxonomy" id="2838732"/>
    <lineage>
        <taxon>Bacteria</taxon>
        <taxon>Pseudomonadati</taxon>
        <taxon>Bacteroidota</taxon>
        <taxon>Bacteroidia</taxon>
        <taxon>Bacteroidales</taxon>
        <taxon>Bacteroidaceae</taxon>
        <taxon>Phocaeicola</taxon>
    </lineage>
</organism>
<dbReference type="Gene3D" id="3.30.70.100">
    <property type="match status" value="1"/>
</dbReference>
<dbReference type="InterPro" id="IPR013097">
    <property type="entry name" value="Dabb"/>
</dbReference>